<dbReference type="CDD" id="cd13127">
    <property type="entry name" value="MATE_tuaB_like"/>
    <property type="match status" value="1"/>
</dbReference>
<feature type="transmembrane region" description="Helical" evidence="7">
    <location>
        <begin position="20"/>
        <end position="36"/>
    </location>
</feature>
<evidence type="ECO:0000256" key="1">
    <source>
        <dbReference type="ARBA" id="ARBA00004651"/>
    </source>
</evidence>
<dbReference type="EMBL" id="KY710704">
    <property type="protein sequence ID" value="AXY99611.1"/>
    <property type="molecule type" value="Genomic_DNA"/>
</dbReference>
<feature type="transmembrane region" description="Helical" evidence="7">
    <location>
        <begin position="112"/>
        <end position="132"/>
    </location>
</feature>
<dbReference type="AlphaFoldDB" id="A0A385JMU8"/>
<keyword evidence="5 7" id="KW-1133">Transmembrane helix</keyword>
<keyword evidence="3" id="KW-1003">Cell membrane</keyword>
<keyword evidence="4 7" id="KW-0812">Transmembrane</keyword>
<dbReference type="InterPro" id="IPR050833">
    <property type="entry name" value="Poly_Biosynth_Transport"/>
</dbReference>
<proteinExistence type="inferred from homology"/>
<dbReference type="PANTHER" id="PTHR30250:SF10">
    <property type="entry name" value="LIPOPOLYSACCHARIDE BIOSYNTHESIS PROTEIN WZXC"/>
    <property type="match status" value="1"/>
</dbReference>
<feature type="transmembrane region" description="Helical" evidence="7">
    <location>
        <begin position="319"/>
        <end position="337"/>
    </location>
</feature>
<keyword evidence="6 7" id="KW-0472">Membrane</keyword>
<accession>A0A385JMU8</accession>
<dbReference type="GO" id="GO:0005886">
    <property type="term" value="C:plasma membrane"/>
    <property type="evidence" value="ECO:0007669"/>
    <property type="project" value="UniProtKB-SubCell"/>
</dbReference>
<feature type="transmembrane region" description="Helical" evidence="7">
    <location>
        <begin position="144"/>
        <end position="163"/>
    </location>
</feature>
<feature type="transmembrane region" description="Helical" evidence="7">
    <location>
        <begin position="78"/>
        <end position="100"/>
    </location>
</feature>
<evidence type="ECO:0000256" key="3">
    <source>
        <dbReference type="ARBA" id="ARBA00022475"/>
    </source>
</evidence>
<sequence length="470" mass="53549">MNNKKTISSFKWSAIEKLSVQIIQLGVMLILAKLLGPEAFSLIGMLSIFIAIAQVLTEGGVTNAIIRKENRNKSDFTTAFYFNITTSITCYFIIFFSSPYIALFYEQEKLELLIKIISLVVIINSFSIIPKIKFSINLDFKNQARASLISVFFSSILAISTSYLNFGVWALVIQSISYSSINCILLNCYSKWYLNGLPSKESLSYLFKFGSKLIIVNILDAVFNNIYQVVIGKSYPLKQVGYYSQANTLAYTPSFSLTTIIIRVIFPLLSKEQNNKASFISLYIKILEKTSLFLFPIILSIGIIGFPFISIVLGSQWENTSILLLILAFSYITYPIYSINTHTLQIKGYPGSFLKIEIIRKILICILLLITAPIGVTEICIGIMIQSYITLFISMIYINKKIKVRFVIQLKKIITPYLITIICGVLSWWVSSFYDNNLIKIILYLTMFFLLYCLIIIIIFKPKHLIPYMK</sequence>
<reference evidence="8" key="1">
    <citation type="journal article" date="2017" name="PLoS ONE">
        <title>Genetic diversity of the O antigens of Proteus species and the development of a suspension array for molecular serotyping.</title>
        <authorList>
            <person name="Yu X."/>
            <person name="Torzewska A."/>
            <person name="Zhang X."/>
            <person name="Yin Z."/>
            <person name="Drzewiecka D."/>
            <person name="Cao H."/>
            <person name="Liu B."/>
            <person name="Knirel Y.A."/>
            <person name="Rozalski A."/>
            <person name="Wang L."/>
        </authorList>
    </citation>
    <scope>NUCLEOTIDE SEQUENCE</scope>
    <source>
        <strain evidence="8">PrK 52/57</strain>
    </source>
</reference>
<feature type="transmembrane region" description="Helical" evidence="7">
    <location>
        <begin position="291"/>
        <end position="313"/>
    </location>
</feature>
<feature type="transmembrane region" description="Helical" evidence="7">
    <location>
        <begin position="358"/>
        <end position="375"/>
    </location>
</feature>
<evidence type="ECO:0000256" key="4">
    <source>
        <dbReference type="ARBA" id="ARBA00022692"/>
    </source>
</evidence>
<comment type="similarity">
    <text evidence="2">Belongs to the polysaccharide synthase family.</text>
</comment>
<comment type="subcellular location">
    <subcellularLocation>
        <location evidence="1">Cell membrane</location>
        <topology evidence="1">Multi-pass membrane protein</topology>
    </subcellularLocation>
</comment>
<feature type="transmembrane region" description="Helical" evidence="7">
    <location>
        <begin position="42"/>
        <end position="66"/>
    </location>
</feature>
<dbReference type="Pfam" id="PF13440">
    <property type="entry name" value="Polysacc_synt_3"/>
    <property type="match status" value="1"/>
</dbReference>
<dbReference type="RefSeq" id="WP_157677997.1">
    <property type="nucleotide sequence ID" value="NZ_CAXOKY010000005.1"/>
</dbReference>
<feature type="transmembrane region" description="Helical" evidence="7">
    <location>
        <begin position="410"/>
        <end position="429"/>
    </location>
</feature>
<feature type="transmembrane region" description="Helical" evidence="7">
    <location>
        <begin position="250"/>
        <end position="270"/>
    </location>
</feature>
<dbReference type="PANTHER" id="PTHR30250">
    <property type="entry name" value="PST FAMILY PREDICTED COLANIC ACID TRANSPORTER"/>
    <property type="match status" value="1"/>
</dbReference>
<evidence type="ECO:0000256" key="7">
    <source>
        <dbReference type="SAM" id="Phobius"/>
    </source>
</evidence>
<evidence type="ECO:0000256" key="6">
    <source>
        <dbReference type="ARBA" id="ARBA00023136"/>
    </source>
</evidence>
<feature type="transmembrane region" description="Helical" evidence="7">
    <location>
        <begin position="441"/>
        <end position="460"/>
    </location>
</feature>
<organism evidence="8">
    <name type="scientific">Proteus mirabilis</name>
    <dbReference type="NCBI Taxonomy" id="584"/>
    <lineage>
        <taxon>Bacteria</taxon>
        <taxon>Pseudomonadati</taxon>
        <taxon>Pseudomonadota</taxon>
        <taxon>Gammaproteobacteria</taxon>
        <taxon>Enterobacterales</taxon>
        <taxon>Morganellaceae</taxon>
        <taxon>Proteus</taxon>
    </lineage>
</organism>
<evidence type="ECO:0000256" key="2">
    <source>
        <dbReference type="ARBA" id="ARBA00007430"/>
    </source>
</evidence>
<evidence type="ECO:0000313" key="8">
    <source>
        <dbReference type="EMBL" id="AXY99611.1"/>
    </source>
</evidence>
<evidence type="ECO:0000256" key="5">
    <source>
        <dbReference type="ARBA" id="ARBA00022989"/>
    </source>
</evidence>
<name>A0A385JMU8_PROMI</name>
<protein>
    <submittedName>
        <fullName evidence="8">Wzx</fullName>
    </submittedName>
</protein>